<keyword evidence="6" id="KW-0808">Transferase</keyword>
<dbReference type="InterPro" id="IPR001763">
    <property type="entry name" value="Rhodanese-like_dom"/>
</dbReference>
<comment type="similarity">
    <text evidence="4">Belongs to the TrhO family.</text>
</comment>
<evidence type="ECO:0000313" key="6">
    <source>
        <dbReference type="EMBL" id="TRX23653.1"/>
    </source>
</evidence>
<name>A0A553CT10_9FLAO</name>
<dbReference type="InterPro" id="IPR040503">
    <property type="entry name" value="TRHO_N"/>
</dbReference>
<dbReference type="PANTHER" id="PTHR43846:SF1">
    <property type="entry name" value="TRNA URIDINE(34) HYDROXYLASE"/>
    <property type="match status" value="1"/>
</dbReference>
<dbReference type="InterPro" id="IPR001539">
    <property type="entry name" value="Peptidase_U32"/>
</dbReference>
<dbReference type="Pfam" id="PF12368">
    <property type="entry name" value="Rhodanese_C"/>
    <property type="match status" value="1"/>
</dbReference>
<dbReference type="EMBL" id="VJZR01000001">
    <property type="protein sequence ID" value="TRX23653.1"/>
    <property type="molecule type" value="Genomic_DNA"/>
</dbReference>
<dbReference type="InterPro" id="IPR036873">
    <property type="entry name" value="Rhodanese-like_dom_sf"/>
</dbReference>
<dbReference type="AlphaFoldDB" id="A0A553CT10"/>
<dbReference type="PANTHER" id="PTHR43846">
    <property type="entry name" value="UPF0176 PROTEIN YCEA"/>
    <property type="match status" value="1"/>
</dbReference>
<dbReference type="InterPro" id="IPR020936">
    <property type="entry name" value="TrhO"/>
</dbReference>
<dbReference type="Proteomes" id="UP000318585">
    <property type="component" value="Unassembled WGS sequence"/>
</dbReference>
<gene>
    <name evidence="4" type="primary">trhO</name>
    <name evidence="6" type="ORF">FNW17_00285</name>
</gene>
<keyword evidence="1 4" id="KW-0819">tRNA processing</keyword>
<feature type="domain" description="Rhodanese" evidence="5">
    <location>
        <begin position="144"/>
        <end position="239"/>
    </location>
</feature>
<dbReference type="InterPro" id="IPR022111">
    <property type="entry name" value="Rhodanese_C"/>
</dbReference>
<comment type="caution">
    <text evidence="6">The sequence shown here is derived from an EMBL/GenBank/DDBJ whole genome shotgun (WGS) entry which is preliminary data.</text>
</comment>
<evidence type="ECO:0000256" key="2">
    <source>
        <dbReference type="ARBA" id="ARBA00023002"/>
    </source>
</evidence>
<dbReference type="HAMAP" id="MF_00469">
    <property type="entry name" value="TrhO"/>
    <property type="match status" value="1"/>
</dbReference>
<dbReference type="Gene3D" id="3.30.70.100">
    <property type="match status" value="1"/>
</dbReference>
<dbReference type="SMART" id="SM00450">
    <property type="entry name" value="RHOD"/>
    <property type="match status" value="1"/>
</dbReference>
<dbReference type="GO" id="GO:0016705">
    <property type="term" value="F:oxidoreductase activity, acting on paired donors, with incorporation or reduction of molecular oxygen"/>
    <property type="evidence" value="ECO:0007669"/>
    <property type="project" value="UniProtKB-UniRule"/>
</dbReference>
<keyword evidence="7" id="KW-1185">Reference proteome</keyword>
<proteinExistence type="inferred from homology"/>
<protein>
    <recommendedName>
        <fullName evidence="4">tRNA uridine(34) hydroxylase</fullName>
        <ecNumber evidence="4">1.14.-.-</ecNumber>
    </recommendedName>
    <alternativeName>
        <fullName evidence="4">tRNA hydroxylation protein O</fullName>
    </alternativeName>
</protein>
<dbReference type="GO" id="GO:0006400">
    <property type="term" value="P:tRNA modification"/>
    <property type="evidence" value="ECO:0007669"/>
    <property type="project" value="UniProtKB-UniRule"/>
</dbReference>
<dbReference type="SUPFAM" id="SSF52821">
    <property type="entry name" value="Rhodanese/Cell cycle control phosphatase"/>
    <property type="match status" value="1"/>
</dbReference>
<dbReference type="CDD" id="cd01518">
    <property type="entry name" value="RHOD_YceA"/>
    <property type="match status" value="1"/>
</dbReference>
<evidence type="ECO:0000259" key="5">
    <source>
        <dbReference type="PROSITE" id="PS50206"/>
    </source>
</evidence>
<dbReference type="PROSITE" id="PS01276">
    <property type="entry name" value="PEPTIDASE_U32"/>
    <property type="match status" value="1"/>
</dbReference>
<comment type="function">
    <text evidence="3">Catalyzes oxygen-dependent 5-hydroxyuridine (ho5U) modification at position 34 in tRNAs, the first step in 5-carboxymethoxyuridine (cmo5U) biosynthesis. May be part of an alternate pathway, which is able to bypass cmo5U biogenesis in a subset of tRNAs under aerobic conditions.</text>
</comment>
<comment type="catalytic activity">
    <reaction evidence="4">
        <text>uridine(34) in tRNA + AH2 + O2 = 5-hydroxyuridine(34) in tRNA + A + H2O</text>
        <dbReference type="Rhea" id="RHEA:64224"/>
        <dbReference type="Rhea" id="RHEA-COMP:11727"/>
        <dbReference type="Rhea" id="RHEA-COMP:13381"/>
        <dbReference type="ChEBI" id="CHEBI:13193"/>
        <dbReference type="ChEBI" id="CHEBI:15377"/>
        <dbReference type="ChEBI" id="CHEBI:15379"/>
        <dbReference type="ChEBI" id="CHEBI:17499"/>
        <dbReference type="ChEBI" id="CHEBI:65315"/>
        <dbReference type="ChEBI" id="CHEBI:136877"/>
    </reaction>
</comment>
<keyword evidence="2 4" id="KW-0560">Oxidoreductase</keyword>
<dbReference type="GO" id="GO:0016740">
    <property type="term" value="F:transferase activity"/>
    <property type="evidence" value="ECO:0007669"/>
    <property type="project" value="UniProtKB-KW"/>
</dbReference>
<dbReference type="Pfam" id="PF00581">
    <property type="entry name" value="Rhodanese"/>
    <property type="match status" value="1"/>
</dbReference>
<dbReference type="OrthoDB" id="9807498at2"/>
<organism evidence="6 7">
    <name type="scientific">Flavobacterium franklandianum</name>
    <dbReference type="NCBI Taxonomy" id="2594430"/>
    <lineage>
        <taxon>Bacteria</taxon>
        <taxon>Pseudomonadati</taxon>
        <taxon>Bacteroidota</taxon>
        <taxon>Flavobacteriia</taxon>
        <taxon>Flavobacteriales</taxon>
        <taxon>Flavobacteriaceae</taxon>
        <taxon>Flavobacterium</taxon>
    </lineage>
</organism>
<dbReference type="Pfam" id="PF17773">
    <property type="entry name" value="UPF0176_N"/>
    <property type="match status" value="1"/>
</dbReference>
<accession>A0A553CT10</accession>
<dbReference type="PROSITE" id="PS50206">
    <property type="entry name" value="RHODANESE_3"/>
    <property type="match status" value="1"/>
</dbReference>
<reference evidence="6 7" key="1">
    <citation type="submission" date="2019-07" db="EMBL/GenBank/DDBJ databases">
        <title>Novel species of Flavobacterium.</title>
        <authorList>
            <person name="Liu Q."/>
            <person name="Xin Y.-H."/>
        </authorList>
    </citation>
    <scope>NUCLEOTIDE SEQUENCE [LARGE SCALE GENOMIC DNA]</scope>
    <source>
        <strain evidence="6 7">LB3P56</strain>
    </source>
</reference>
<dbReference type="Gene3D" id="3.40.250.10">
    <property type="entry name" value="Rhodanese-like domain"/>
    <property type="match status" value="1"/>
</dbReference>
<evidence type="ECO:0000256" key="3">
    <source>
        <dbReference type="ARBA" id="ARBA00045625"/>
    </source>
</evidence>
<evidence type="ECO:0000256" key="4">
    <source>
        <dbReference type="HAMAP-Rule" id="MF_00469"/>
    </source>
</evidence>
<evidence type="ECO:0000313" key="7">
    <source>
        <dbReference type="Proteomes" id="UP000318585"/>
    </source>
</evidence>
<dbReference type="EC" id="1.14.-.-" evidence="4"/>
<sequence>MQLYNTLSAEERVLIIDDAGKQRLTLSFYAYAHLQNPTQFRNELFLAWNPLDVLGRIYVANEGINAQLSLPADNFYAFKDTIEKYEFMNGIRLNIAVEHDDYSFLKLTIKVRDKIVADGLEDETFDVTNIGIHLKAKEFNELLEDPNTIVVDMRNHYESEIGHFTNAIKPDVDTFRESLPIIEDQLSEHKQDKKLLMYCTGGIRCEKASAYFKHKGFENVYQLEGGIIEYTRQVKAEGLESKFIGKNFVFDHRLGERITDDIVSQCHQCGKPCDVHTNCVNEGCHLLFIQCEECKTAMEGCCSAECMEVIHLSEEEKKDIRRGIKNGNKIFKKGKSDVLTFKKSVSENESSLKLVKQDKTIRKIELMAPAGSFESLQAAIDNNADSIYFGVEQLNMRARATVNFTIDDLKEIARRCKAKKIRTYLTLNTIIYDHDLSVVKTLLAKAKEANITAVIASDQAVIAMARTIGMEVHISTQLNITNIETIKFYSLFADTMVLSRELSLRQVKNITEQIIKEDIKGPNGKLVEIEIFGHGALCMAVSGKCYLSLHSDNSSANRGACKQNCRKKYTLTDQETGFEIEVDNEYLLSPKDLCTLDFLDQVIDSGIQVLKIEGRGRAPEYVATVVKTYREAIDSYYEGTFSKEKVAVWMEALGTVYNRGFWSGYYLGQELGEWSDVSGSMATQKKVYVGKGTHYFPKAEVGQFKIEAYDIKIGDKILVTGPTTGAQEMIITEMFVNDVTAEKAVKGDNCTFKLPFRIRLSDKLYKIVEA</sequence>
<dbReference type="Pfam" id="PF01136">
    <property type="entry name" value="Peptidase_U32"/>
    <property type="match status" value="1"/>
</dbReference>
<dbReference type="NCBIfam" id="NF001133">
    <property type="entry name" value="PRK00142.1-1"/>
    <property type="match status" value="1"/>
</dbReference>
<evidence type="ECO:0000256" key="1">
    <source>
        <dbReference type="ARBA" id="ARBA00022694"/>
    </source>
</evidence>